<name>A0A8T1U1Y5_9STRA</name>
<feature type="region of interest" description="Disordered" evidence="1">
    <location>
        <begin position="113"/>
        <end position="179"/>
    </location>
</feature>
<evidence type="ECO:0000256" key="1">
    <source>
        <dbReference type="SAM" id="MobiDB-lite"/>
    </source>
</evidence>
<protein>
    <submittedName>
        <fullName evidence="2">Uncharacterized protein</fullName>
    </submittedName>
</protein>
<dbReference type="EMBL" id="JAENGZ010000943">
    <property type="protein sequence ID" value="KAG6952165.1"/>
    <property type="molecule type" value="Genomic_DNA"/>
</dbReference>
<comment type="caution">
    <text evidence="2">The sequence shown here is derived from an EMBL/GenBank/DDBJ whole genome shotgun (WGS) entry which is preliminary data.</text>
</comment>
<proteinExistence type="predicted"/>
<reference evidence="2" key="1">
    <citation type="submission" date="2021-01" db="EMBL/GenBank/DDBJ databases">
        <title>Phytophthora aleatoria, a newly-described species from Pinus radiata is distinct from Phytophthora cactorum isolates based on comparative genomics.</title>
        <authorList>
            <person name="Mcdougal R."/>
            <person name="Panda P."/>
            <person name="Williams N."/>
            <person name="Studholme D.J."/>
        </authorList>
    </citation>
    <scope>NUCLEOTIDE SEQUENCE</scope>
    <source>
        <strain evidence="2">NZFS 3830</strain>
    </source>
</reference>
<sequence length="179" mass="19608">MVAQATIDSNTDTAAKFQRFVESAQAEKLMLQKQIFREREALQSKVAVQHDRILRLTQVNHFLRQQVNLRALDADTLVLAAEGIASSDIDLDLDDSTINVLNQLQQLDAAAVKNPGKRRRIRRPGASSESSEDSSEGSDIFPRRPGKSSDASTAGLADVLGVVSEPGPTGRRRLYQPKA</sequence>
<organism evidence="2 3">
    <name type="scientific">Phytophthora cactorum</name>
    <dbReference type="NCBI Taxonomy" id="29920"/>
    <lineage>
        <taxon>Eukaryota</taxon>
        <taxon>Sar</taxon>
        <taxon>Stramenopiles</taxon>
        <taxon>Oomycota</taxon>
        <taxon>Peronosporomycetes</taxon>
        <taxon>Peronosporales</taxon>
        <taxon>Peronosporaceae</taxon>
        <taxon>Phytophthora</taxon>
    </lineage>
</organism>
<gene>
    <name evidence="2" type="ORF">JG687_00013181</name>
</gene>
<dbReference type="AlphaFoldDB" id="A0A8T1U1Y5"/>
<dbReference type="Proteomes" id="UP000688947">
    <property type="component" value="Unassembled WGS sequence"/>
</dbReference>
<evidence type="ECO:0000313" key="2">
    <source>
        <dbReference type="EMBL" id="KAG6952165.1"/>
    </source>
</evidence>
<evidence type="ECO:0000313" key="3">
    <source>
        <dbReference type="Proteomes" id="UP000688947"/>
    </source>
</evidence>
<feature type="compositionally biased region" description="Basic residues" evidence="1">
    <location>
        <begin position="170"/>
        <end position="179"/>
    </location>
</feature>
<accession>A0A8T1U1Y5</accession>